<accession>A0A9N8E3W0</accession>
<comment type="caution">
    <text evidence="2">The sequence shown here is derived from an EMBL/GenBank/DDBJ whole genome shotgun (WGS) entry which is preliminary data.</text>
</comment>
<dbReference type="EMBL" id="CAICTM010000590">
    <property type="protein sequence ID" value="CAB9513435.1"/>
    <property type="molecule type" value="Genomic_DNA"/>
</dbReference>
<feature type="compositionally biased region" description="Polar residues" evidence="1">
    <location>
        <begin position="100"/>
        <end position="111"/>
    </location>
</feature>
<feature type="region of interest" description="Disordered" evidence="1">
    <location>
        <begin position="50"/>
        <end position="111"/>
    </location>
</feature>
<evidence type="ECO:0000313" key="3">
    <source>
        <dbReference type="Proteomes" id="UP001153069"/>
    </source>
</evidence>
<protein>
    <submittedName>
        <fullName evidence="2">Uncharacterized protein</fullName>
    </submittedName>
</protein>
<reference evidence="2" key="1">
    <citation type="submission" date="2020-06" db="EMBL/GenBank/DDBJ databases">
        <authorList>
            <consortium name="Plant Systems Biology data submission"/>
        </authorList>
    </citation>
    <scope>NUCLEOTIDE SEQUENCE</scope>
    <source>
        <strain evidence="2">D6</strain>
    </source>
</reference>
<name>A0A9N8E3W0_9STRA</name>
<keyword evidence="3" id="KW-1185">Reference proteome</keyword>
<gene>
    <name evidence="2" type="ORF">SEMRO_591_G172010.1</name>
</gene>
<sequence length="111" mass="12394">MIPTMILIPCDSCSSHVTTLKSQQCNQQPEDCRNARWECQDTTENVPACPMRRGSMLPPMKKPTMEAPLSLPGPPITELVRSSSTGSYDSLPRRPLRQGSYRSKSRWSSAI</sequence>
<organism evidence="2 3">
    <name type="scientific">Seminavis robusta</name>
    <dbReference type="NCBI Taxonomy" id="568900"/>
    <lineage>
        <taxon>Eukaryota</taxon>
        <taxon>Sar</taxon>
        <taxon>Stramenopiles</taxon>
        <taxon>Ochrophyta</taxon>
        <taxon>Bacillariophyta</taxon>
        <taxon>Bacillariophyceae</taxon>
        <taxon>Bacillariophycidae</taxon>
        <taxon>Naviculales</taxon>
        <taxon>Naviculaceae</taxon>
        <taxon>Seminavis</taxon>
    </lineage>
</organism>
<evidence type="ECO:0000313" key="2">
    <source>
        <dbReference type="EMBL" id="CAB9513435.1"/>
    </source>
</evidence>
<dbReference type="Proteomes" id="UP001153069">
    <property type="component" value="Unassembled WGS sequence"/>
</dbReference>
<dbReference type="AlphaFoldDB" id="A0A9N8E3W0"/>
<proteinExistence type="predicted"/>
<evidence type="ECO:0000256" key="1">
    <source>
        <dbReference type="SAM" id="MobiDB-lite"/>
    </source>
</evidence>